<comment type="caution">
    <text evidence="1">The sequence shown here is derived from an EMBL/GenBank/DDBJ whole genome shotgun (WGS) entry which is preliminary data.</text>
</comment>
<dbReference type="EMBL" id="SMMG02000007">
    <property type="protein sequence ID" value="KAA3465399.1"/>
    <property type="molecule type" value="Genomic_DNA"/>
</dbReference>
<protein>
    <submittedName>
        <fullName evidence="1">RHOMBOID-like protein 10, chloroplastic</fullName>
    </submittedName>
</protein>
<name>A0A5B6V8E4_9ROSI</name>
<proteinExistence type="predicted"/>
<reference evidence="2" key="1">
    <citation type="journal article" date="2019" name="Plant Biotechnol. J.">
        <title>Genome sequencing of the Australian wild diploid species Gossypium australe highlights disease resistance and delayed gland morphogenesis.</title>
        <authorList>
            <person name="Cai Y."/>
            <person name="Cai X."/>
            <person name="Wang Q."/>
            <person name="Wang P."/>
            <person name="Zhang Y."/>
            <person name="Cai C."/>
            <person name="Xu Y."/>
            <person name="Wang K."/>
            <person name="Zhou Z."/>
            <person name="Wang C."/>
            <person name="Geng S."/>
            <person name="Li B."/>
            <person name="Dong Q."/>
            <person name="Hou Y."/>
            <person name="Wang H."/>
            <person name="Ai P."/>
            <person name="Liu Z."/>
            <person name="Yi F."/>
            <person name="Sun M."/>
            <person name="An G."/>
            <person name="Cheng J."/>
            <person name="Zhang Y."/>
            <person name="Shi Q."/>
            <person name="Xie Y."/>
            <person name="Shi X."/>
            <person name="Chang Y."/>
            <person name="Huang F."/>
            <person name="Chen Y."/>
            <person name="Hong S."/>
            <person name="Mi L."/>
            <person name="Sun Q."/>
            <person name="Zhang L."/>
            <person name="Zhou B."/>
            <person name="Peng R."/>
            <person name="Zhang X."/>
            <person name="Liu F."/>
        </authorList>
    </citation>
    <scope>NUCLEOTIDE SEQUENCE [LARGE SCALE GENOMIC DNA]</scope>
    <source>
        <strain evidence="2">cv. PA1801</strain>
    </source>
</reference>
<evidence type="ECO:0000313" key="1">
    <source>
        <dbReference type="EMBL" id="KAA3465399.1"/>
    </source>
</evidence>
<organism evidence="1 2">
    <name type="scientific">Gossypium australe</name>
    <dbReference type="NCBI Taxonomy" id="47621"/>
    <lineage>
        <taxon>Eukaryota</taxon>
        <taxon>Viridiplantae</taxon>
        <taxon>Streptophyta</taxon>
        <taxon>Embryophyta</taxon>
        <taxon>Tracheophyta</taxon>
        <taxon>Spermatophyta</taxon>
        <taxon>Magnoliopsida</taxon>
        <taxon>eudicotyledons</taxon>
        <taxon>Gunneridae</taxon>
        <taxon>Pentapetalae</taxon>
        <taxon>rosids</taxon>
        <taxon>malvids</taxon>
        <taxon>Malvales</taxon>
        <taxon>Malvaceae</taxon>
        <taxon>Malvoideae</taxon>
        <taxon>Gossypium</taxon>
    </lineage>
</organism>
<dbReference type="Proteomes" id="UP000325315">
    <property type="component" value="Unassembled WGS sequence"/>
</dbReference>
<evidence type="ECO:0000313" key="2">
    <source>
        <dbReference type="Proteomes" id="UP000325315"/>
    </source>
</evidence>
<gene>
    <name evidence="1" type="ORF">EPI10_000570</name>
</gene>
<sequence>MWEHMLKLSLKISTKIQKGTAKILLSTKVFRLLKGQFGFAKTLFFSGVGVVGLMASAVPRHHSCFSPSPGPPRTLCHLCNVSRLKHVWSKTTSKPMRTGNFRFANDSVCPSCSSYLFFNGEEQRKEFGNAGNSGSSKIDTYRRNSFNTRKLPNTLIDNLCCTIGNTREALALVSLKLGAATSYWFFQAPAVGTSGTIFRLVGSVAVFVTRYIGMIRDAKEDLQHSTNRRLHWRSRSLLVCRTCMEKAETSMNICKVEVNSNRINDLPENNRRDDGDFPSYFSDTSLTVQSSPPFLYCILAKQSVF</sequence>
<accession>A0A5B6V8E4</accession>
<dbReference type="OrthoDB" id="971512at2759"/>
<keyword evidence="2" id="KW-1185">Reference proteome</keyword>
<dbReference type="AlphaFoldDB" id="A0A5B6V8E4"/>